<sequence>MFSLESVKVEEENFEIENSTFVENGNHEIESAEKQEDLEIDAIEDRHTDSEYDLPLIAFGSKSKKEDDDKETSEKKIKSNSTDCNINDVRKENLDFEGPTIKSN</sequence>
<dbReference type="Proteomes" id="UP001314205">
    <property type="component" value="Unassembled WGS sequence"/>
</dbReference>
<comment type="caution">
    <text evidence="2">The sequence shown here is derived from an EMBL/GenBank/DDBJ whole genome shotgun (WGS) entry which is preliminary data.</text>
</comment>
<evidence type="ECO:0000256" key="1">
    <source>
        <dbReference type="SAM" id="MobiDB-lite"/>
    </source>
</evidence>
<feature type="region of interest" description="Disordered" evidence="1">
    <location>
        <begin position="58"/>
        <end position="83"/>
    </location>
</feature>
<accession>A0AAV1L938</accession>
<keyword evidence="3" id="KW-1185">Reference proteome</keyword>
<gene>
    <name evidence="2" type="ORF">PARMNEM_LOCUS11738</name>
</gene>
<protein>
    <submittedName>
        <fullName evidence="2">Uncharacterized protein</fullName>
    </submittedName>
</protein>
<dbReference type="EMBL" id="CAVLGL010000087">
    <property type="protein sequence ID" value="CAK1591524.1"/>
    <property type="molecule type" value="Genomic_DNA"/>
</dbReference>
<organism evidence="2 3">
    <name type="scientific">Parnassius mnemosyne</name>
    <name type="common">clouded apollo</name>
    <dbReference type="NCBI Taxonomy" id="213953"/>
    <lineage>
        <taxon>Eukaryota</taxon>
        <taxon>Metazoa</taxon>
        <taxon>Ecdysozoa</taxon>
        <taxon>Arthropoda</taxon>
        <taxon>Hexapoda</taxon>
        <taxon>Insecta</taxon>
        <taxon>Pterygota</taxon>
        <taxon>Neoptera</taxon>
        <taxon>Endopterygota</taxon>
        <taxon>Lepidoptera</taxon>
        <taxon>Glossata</taxon>
        <taxon>Ditrysia</taxon>
        <taxon>Papilionoidea</taxon>
        <taxon>Papilionidae</taxon>
        <taxon>Parnassiinae</taxon>
        <taxon>Parnassini</taxon>
        <taxon>Parnassius</taxon>
        <taxon>Driopa</taxon>
    </lineage>
</organism>
<evidence type="ECO:0000313" key="2">
    <source>
        <dbReference type="EMBL" id="CAK1591524.1"/>
    </source>
</evidence>
<feature type="compositionally biased region" description="Basic and acidic residues" evidence="1">
    <location>
        <begin position="63"/>
        <end position="77"/>
    </location>
</feature>
<dbReference type="AlphaFoldDB" id="A0AAV1L938"/>
<proteinExistence type="predicted"/>
<name>A0AAV1L938_9NEOP</name>
<reference evidence="2 3" key="1">
    <citation type="submission" date="2023-11" db="EMBL/GenBank/DDBJ databases">
        <authorList>
            <person name="Hedman E."/>
            <person name="Englund M."/>
            <person name="Stromberg M."/>
            <person name="Nyberg Akerstrom W."/>
            <person name="Nylinder S."/>
            <person name="Jareborg N."/>
            <person name="Kallberg Y."/>
            <person name="Kronander E."/>
        </authorList>
    </citation>
    <scope>NUCLEOTIDE SEQUENCE [LARGE SCALE GENOMIC DNA]</scope>
</reference>
<evidence type="ECO:0000313" key="3">
    <source>
        <dbReference type="Proteomes" id="UP001314205"/>
    </source>
</evidence>
<feature type="non-terminal residue" evidence="2">
    <location>
        <position position="104"/>
    </location>
</feature>